<dbReference type="KEGG" id="cheb:HH215_10360"/>
<keyword evidence="2" id="KW-1185">Reference proteome</keyword>
<dbReference type="AlphaFoldDB" id="A0A7Z2ZLX7"/>
<organism evidence="1 2">
    <name type="scientific">Cohnella herbarum</name>
    <dbReference type="NCBI Taxonomy" id="2728023"/>
    <lineage>
        <taxon>Bacteria</taxon>
        <taxon>Bacillati</taxon>
        <taxon>Bacillota</taxon>
        <taxon>Bacilli</taxon>
        <taxon>Bacillales</taxon>
        <taxon>Paenibacillaceae</taxon>
        <taxon>Cohnella</taxon>
    </lineage>
</organism>
<dbReference type="EMBL" id="CP051680">
    <property type="protein sequence ID" value="QJD83542.1"/>
    <property type="molecule type" value="Genomic_DNA"/>
</dbReference>
<gene>
    <name evidence="1" type="ORF">HH215_10360</name>
</gene>
<reference evidence="1 2" key="1">
    <citation type="submission" date="2020-04" db="EMBL/GenBank/DDBJ databases">
        <title>Genome sequencing of novel species.</title>
        <authorList>
            <person name="Heo J."/>
            <person name="Kim S.-J."/>
            <person name="Kim J.-S."/>
            <person name="Hong S.-B."/>
            <person name="Kwon S.-W."/>
        </authorList>
    </citation>
    <scope>NUCLEOTIDE SEQUENCE [LARGE SCALE GENOMIC DNA]</scope>
    <source>
        <strain evidence="1 2">MFER-1</strain>
    </source>
</reference>
<proteinExistence type="predicted"/>
<evidence type="ECO:0000313" key="2">
    <source>
        <dbReference type="Proteomes" id="UP000502248"/>
    </source>
</evidence>
<name>A0A7Z2ZLX7_9BACL</name>
<evidence type="ECO:0000313" key="1">
    <source>
        <dbReference type="EMBL" id="QJD83542.1"/>
    </source>
</evidence>
<sequence>MSGFDPVISLNAHIALLTLVEDAKKELEAVRGIILMATKALGRSLMAELEKSREVMKVNKMWVQDSPIGDRRYRYSFSGHRDEHEISQNDLDLHRKMIMGTIEKSLADK</sequence>
<dbReference type="Proteomes" id="UP000502248">
    <property type="component" value="Chromosome"/>
</dbReference>
<protein>
    <submittedName>
        <fullName evidence="1">Uncharacterized protein</fullName>
    </submittedName>
</protein>
<accession>A0A7Z2ZLX7</accession>
<dbReference type="RefSeq" id="WP_169279832.1">
    <property type="nucleotide sequence ID" value="NZ_CP051680.1"/>
</dbReference>